<dbReference type="EMBL" id="VDMD01000002">
    <property type="protein sequence ID" value="TRM68006.1"/>
    <property type="molecule type" value="Genomic_DNA"/>
</dbReference>
<gene>
    <name evidence="2" type="ORF">BD626DRAFT_109569</name>
</gene>
<sequence>MSCGACAGKQAFLFFRGHTYTTLLAVRCALQLIPSQLATTRSAAPSTLPGARLPVCTRYAGTPRSEFYICGPTLSTEPAHIAAASQLQPRPSSSLTSPHVTACGQHPPGPSRHLHLSQILSLCPGPSSVGSPLARAEPLRVESSDELMI</sequence>
<feature type="region of interest" description="Disordered" evidence="1">
    <location>
        <begin position="90"/>
        <end position="111"/>
    </location>
</feature>
<dbReference type="AlphaFoldDB" id="A0A550CT83"/>
<feature type="region of interest" description="Disordered" evidence="1">
    <location>
        <begin position="128"/>
        <end position="149"/>
    </location>
</feature>
<evidence type="ECO:0000313" key="2">
    <source>
        <dbReference type="EMBL" id="TRM68006.1"/>
    </source>
</evidence>
<comment type="caution">
    <text evidence="2">The sequence shown here is derived from an EMBL/GenBank/DDBJ whole genome shotgun (WGS) entry which is preliminary data.</text>
</comment>
<protein>
    <submittedName>
        <fullName evidence="2">Uncharacterized protein</fullName>
    </submittedName>
</protein>
<name>A0A550CT83_9AGAR</name>
<feature type="compositionally biased region" description="Polar residues" evidence="1">
    <location>
        <begin position="90"/>
        <end position="99"/>
    </location>
</feature>
<dbReference type="Proteomes" id="UP000320762">
    <property type="component" value="Unassembled WGS sequence"/>
</dbReference>
<proteinExistence type="predicted"/>
<organism evidence="2 3">
    <name type="scientific">Schizophyllum amplum</name>
    <dbReference type="NCBI Taxonomy" id="97359"/>
    <lineage>
        <taxon>Eukaryota</taxon>
        <taxon>Fungi</taxon>
        <taxon>Dikarya</taxon>
        <taxon>Basidiomycota</taxon>
        <taxon>Agaricomycotina</taxon>
        <taxon>Agaricomycetes</taxon>
        <taxon>Agaricomycetidae</taxon>
        <taxon>Agaricales</taxon>
        <taxon>Schizophyllaceae</taxon>
        <taxon>Schizophyllum</taxon>
    </lineage>
</organism>
<accession>A0A550CT83</accession>
<keyword evidence="3" id="KW-1185">Reference proteome</keyword>
<evidence type="ECO:0000256" key="1">
    <source>
        <dbReference type="SAM" id="MobiDB-lite"/>
    </source>
</evidence>
<evidence type="ECO:0000313" key="3">
    <source>
        <dbReference type="Proteomes" id="UP000320762"/>
    </source>
</evidence>
<reference evidence="2 3" key="1">
    <citation type="journal article" date="2019" name="New Phytol.">
        <title>Comparative genomics reveals unique wood-decay strategies and fruiting body development in the Schizophyllaceae.</title>
        <authorList>
            <person name="Almasi E."/>
            <person name="Sahu N."/>
            <person name="Krizsan K."/>
            <person name="Balint B."/>
            <person name="Kovacs G.M."/>
            <person name="Kiss B."/>
            <person name="Cseklye J."/>
            <person name="Drula E."/>
            <person name="Henrissat B."/>
            <person name="Nagy I."/>
            <person name="Chovatia M."/>
            <person name="Adam C."/>
            <person name="LaButti K."/>
            <person name="Lipzen A."/>
            <person name="Riley R."/>
            <person name="Grigoriev I.V."/>
            <person name="Nagy L.G."/>
        </authorList>
    </citation>
    <scope>NUCLEOTIDE SEQUENCE [LARGE SCALE GENOMIC DNA]</scope>
    <source>
        <strain evidence="2 3">NL-1724</strain>
    </source>
</reference>